<name>A0A9X8QM71_9PSED</name>
<feature type="coiled-coil region" evidence="1">
    <location>
        <begin position="89"/>
        <end position="130"/>
    </location>
</feature>
<reference evidence="2 3" key="1">
    <citation type="submission" date="2016-10" db="EMBL/GenBank/DDBJ databases">
        <authorList>
            <person name="Varghese N."/>
            <person name="Submissions S."/>
        </authorList>
    </citation>
    <scope>NUCLEOTIDE SEQUENCE [LARGE SCALE GENOMIC DNA]</scope>
    <source>
        <strain evidence="2 3">LMG 21974</strain>
    </source>
</reference>
<accession>A0A9X8QM71</accession>
<evidence type="ECO:0000256" key="1">
    <source>
        <dbReference type="SAM" id="Coils"/>
    </source>
</evidence>
<dbReference type="RefSeq" id="WP_074830800.1">
    <property type="nucleotide sequence ID" value="NZ_FOEV01000053.1"/>
</dbReference>
<organism evidence="2 3">
    <name type="scientific">Pseudomonas lutea</name>
    <dbReference type="NCBI Taxonomy" id="243924"/>
    <lineage>
        <taxon>Bacteria</taxon>
        <taxon>Pseudomonadati</taxon>
        <taxon>Pseudomonadota</taxon>
        <taxon>Gammaproteobacteria</taxon>
        <taxon>Pseudomonadales</taxon>
        <taxon>Pseudomonadaceae</taxon>
        <taxon>Pseudomonas</taxon>
    </lineage>
</organism>
<dbReference type="AlphaFoldDB" id="A0A9X8QM71"/>
<dbReference type="Proteomes" id="UP000183210">
    <property type="component" value="Unassembled WGS sequence"/>
</dbReference>
<protein>
    <submittedName>
        <fullName evidence="2">Uncharacterized protein</fullName>
    </submittedName>
</protein>
<gene>
    <name evidence="2" type="ORF">SAMN05216409_1533</name>
</gene>
<keyword evidence="1" id="KW-0175">Coiled coil</keyword>
<evidence type="ECO:0000313" key="2">
    <source>
        <dbReference type="EMBL" id="SER56515.1"/>
    </source>
</evidence>
<dbReference type="EMBL" id="FOEV01000053">
    <property type="protein sequence ID" value="SER56515.1"/>
    <property type="molecule type" value="Genomic_DNA"/>
</dbReference>
<comment type="caution">
    <text evidence="2">The sequence shown here is derived from an EMBL/GenBank/DDBJ whole genome shotgun (WGS) entry which is preliminary data.</text>
</comment>
<sequence length="169" mass="19446">MSEQFAEWLKREMPAGTVISDPEWWAPRIFKAARSAPAEPVSYVLFKDGEVHFDADDGAVISNVRGDELDESHKWLPVYTAPIALLTENERLNEELTEVQDQRRKFFQLGQSLKQERDALKTEAQFLIERLSSLEFTDMDDLARDWYGHVVPSISRLQALTAKPEVDHE</sequence>
<proteinExistence type="predicted"/>
<evidence type="ECO:0000313" key="3">
    <source>
        <dbReference type="Proteomes" id="UP000183210"/>
    </source>
</evidence>